<reference evidence="1 2" key="1">
    <citation type="submission" date="2023-08" db="EMBL/GenBank/DDBJ databases">
        <title>A Necator americanus chromosomal reference genome.</title>
        <authorList>
            <person name="Ilik V."/>
            <person name="Petrzelkova K.J."/>
            <person name="Pardy F."/>
            <person name="Fuh T."/>
            <person name="Niatou-Singa F.S."/>
            <person name="Gouil Q."/>
            <person name="Baker L."/>
            <person name="Ritchie M.E."/>
            <person name="Jex A.R."/>
            <person name="Gazzola D."/>
            <person name="Li H."/>
            <person name="Toshio Fujiwara R."/>
            <person name="Zhan B."/>
            <person name="Aroian R.V."/>
            <person name="Pafco B."/>
            <person name="Schwarz E.M."/>
        </authorList>
    </citation>
    <scope>NUCLEOTIDE SEQUENCE [LARGE SCALE GENOMIC DNA]</scope>
    <source>
        <strain evidence="1 2">Aroian</strain>
        <tissue evidence="1">Whole animal</tissue>
    </source>
</reference>
<comment type="caution">
    <text evidence="1">The sequence shown here is derived from an EMBL/GenBank/DDBJ whole genome shotgun (WGS) entry which is preliminary data.</text>
</comment>
<accession>A0ABR1BMB5</accession>
<organism evidence="1 2">
    <name type="scientific">Necator americanus</name>
    <name type="common">Human hookworm</name>
    <dbReference type="NCBI Taxonomy" id="51031"/>
    <lineage>
        <taxon>Eukaryota</taxon>
        <taxon>Metazoa</taxon>
        <taxon>Ecdysozoa</taxon>
        <taxon>Nematoda</taxon>
        <taxon>Chromadorea</taxon>
        <taxon>Rhabditida</taxon>
        <taxon>Rhabditina</taxon>
        <taxon>Rhabditomorpha</taxon>
        <taxon>Strongyloidea</taxon>
        <taxon>Ancylostomatidae</taxon>
        <taxon>Bunostominae</taxon>
        <taxon>Necator</taxon>
    </lineage>
</organism>
<keyword evidence="2" id="KW-1185">Reference proteome</keyword>
<proteinExistence type="predicted"/>
<dbReference type="Proteomes" id="UP001303046">
    <property type="component" value="Unassembled WGS sequence"/>
</dbReference>
<evidence type="ECO:0000313" key="1">
    <source>
        <dbReference type="EMBL" id="KAK6726916.1"/>
    </source>
</evidence>
<dbReference type="EMBL" id="JAVFWL010000001">
    <property type="protein sequence ID" value="KAK6726916.1"/>
    <property type="molecule type" value="Genomic_DNA"/>
</dbReference>
<sequence length="114" mass="13954">MSFTDSDRDPWALNETEKKRSWRVIEYGLRREPWGHLMRDIENRLRFSGHTLRRPGDRLVQRVLKSLSGSSWKRPPGRKRKFWTEVVKEDLRTLGVDRQFRRDVKFRRIWNSDE</sequence>
<evidence type="ECO:0000313" key="2">
    <source>
        <dbReference type="Proteomes" id="UP001303046"/>
    </source>
</evidence>
<gene>
    <name evidence="1" type="primary">Necator_chrI.g1047</name>
    <name evidence="1" type="ORF">RB195_004923</name>
</gene>
<protein>
    <submittedName>
        <fullName evidence="1">Uncharacterized protein</fullName>
    </submittedName>
</protein>
<name>A0ABR1BMB5_NECAM</name>